<evidence type="ECO:0000313" key="3">
    <source>
        <dbReference type="EMBL" id="GIH12448.1"/>
    </source>
</evidence>
<evidence type="ECO:0000256" key="2">
    <source>
        <dbReference type="SAM" id="Phobius"/>
    </source>
</evidence>
<sequence length="441" mass="46271">MNQLRQLFEEAAGVPAPPSRLSAASVYARGRRRARFRMTAAGAVSAVAVAAAGSFAGLGFAGQGGPGPVPSRNDIHDGAVLSVAAADRNHLYEVIAACPSKDPHYSEPENCTDRLFGSDDSGRTWTLRNPDIDRESVGVLAPGVLAADPDAVEHDGFPGSSTFIPWQKKPTSPDTLNGDSSALISSDGGRTWTRWTPKDDPTPLAALPAGDWLACHWIRPPTGCALTANDPATGRSSPLAHQPPMNVEQVDDLSAGAGLWVSGQDRPSGYPAVGVSTDRGRTWSVHVFGPGESDHPGDGLHVQGAVPASADGKTVYVVVVSRAQHGPGQAFVYRSVDGGATWQRTDPNHTLPYADHMAGTSYVAADGTHIVYNLGSPPASWPASSDAGTSYRPAAWVPGLLRLTDPRGFVAAPGVYLVWDNDTVYRSTDGIRWLPLPTPAG</sequence>
<dbReference type="InterPro" id="IPR015943">
    <property type="entry name" value="WD40/YVTN_repeat-like_dom_sf"/>
</dbReference>
<evidence type="ECO:0000256" key="1">
    <source>
        <dbReference type="SAM" id="MobiDB-lite"/>
    </source>
</evidence>
<reference evidence="3" key="1">
    <citation type="submission" date="2021-01" db="EMBL/GenBank/DDBJ databases">
        <title>Whole genome shotgun sequence of Rugosimonospora africana NBRC 104875.</title>
        <authorList>
            <person name="Komaki H."/>
            <person name="Tamura T."/>
        </authorList>
    </citation>
    <scope>NUCLEOTIDE SEQUENCE</scope>
    <source>
        <strain evidence="3">NBRC 104875</strain>
    </source>
</reference>
<keyword evidence="2" id="KW-0812">Transmembrane</keyword>
<protein>
    <submittedName>
        <fullName evidence="3">Uncharacterized protein</fullName>
    </submittedName>
</protein>
<feature type="region of interest" description="Disordered" evidence="1">
    <location>
        <begin position="156"/>
        <end position="178"/>
    </location>
</feature>
<proteinExistence type="predicted"/>
<name>A0A8J3VNP9_9ACTN</name>
<dbReference type="SUPFAM" id="SSF50939">
    <property type="entry name" value="Sialidases"/>
    <property type="match status" value="1"/>
</dbReference>
<organism evidence="3 4">
    <name type="scientific">Rugosimonospora africana</name>
    <dbReference type="NCBI Taxonomy" id="556532"/>
    <lineage>
        <taxon>Bacteria</taxon>
        <taxon>Bacillati</taxon>
        <taxon>Actinomycetota</taxon>
        <taxon>Actinomycetes</taxon>
        <taxon>Micromonosporales</taxon>
        <taxon>Micromonosporaceae</taxon>
        <taxon>Rugosimonospora</taxon>
    </lineage>
</organism>
<dbReference type="RefSeq" id="WP_203916174.1">
    <property type="nucleotide sequence ID" value="NZ_BONZ01000007.1"/>
</dbReference>
<keyword evidence="2" id="KW-0472">Membrane</keyword>
<keyword evidence="2" id="KW-1133">Transmembrane helix</keyword>
<dbReference type="InterPro" id="IPR036278">
    <property type="entry name" value="Sialidase_sf"/>
</dbReference>
<feature type="compositionally biased region" description="Polar residues" evidence="1">
    <location>
        <begin position="159"/>
        <end position="178"/>
    </location>
</feature>
<dbReference type="AlphaFoldDB" id="A0A8J3VNP9"/>
<dbReference type="CDD" id="cd15482">
    <property type="entry name" value="Sialidase_non-viral"/>
    <property type="match status" value="1"/>
</dbReference>
<comment type="caution">
    <text evidence="3">The sequence shown here is derived from an EMBL/GenBank/DDBJ whole genome shotgun (WGS) entry which is preliminary data.</text>
</comment>
<keyword evidence="4" id="KW-1185">Reference proteome</keyword>
<feature type="transmembrane region" description="Helical" evidence="2">
    <location>
        <begin position="39"/>
        <end position="62"/>
    </location>
</feature>
<dbReference type="EMBL" id="BONZ01000007">
    <property type="protein sequence ID" value="GIH12448.1"/>
    <property type="molecule type" value="Genomic_DNA"/>
</dbReference>
<dbReference type="Gene3D" id="2.130.10.10">
    <property type="entry name" value="YVTN repeat-like/Quinoprotein amine dehydrogenase"/>
    <property type="match status" value="1"/>
</dbReference>
<gene>
    <name evidence="3" type="ORF">Raf01_06200</name>
</gene>
<accession>A0A8J3VNP9</accession>
<dbReference type="Proteomes" id="UP000642748">
    <property type="component" value="Unassembled WGS sequence"/>
</dbReference>
<evidence type="ECO:0000313" key="4">
    <source>
        <dbReference type="Proteomes" id="UP000642748"/>
    </source>
</evidence>